<accession>A0ABD0YPR2</accession>
<feature type="region of interest" description="Disordered" evidence="1">
    <location>
        <begin position="1"/>
        <end position="25"/>
    </location>
</feature>
<protein>
    <submittedName>
        <fullName evidence="2">Uncharacterized protein</fullName>
    </submittedName>
</protein>
<proteinExistence type="predicted"/>
<gene>
    <name evidence="2" type="ORF">AAG570_009622</name>
</gene>
<dbReference type="AlphaFoldDB" id="A0ABD0YPR2"/>
<feature type="compositionally biased region" description="Basic and acidic residues" evidence="1">
    <location>
        <begin position="13"/>
        <end position="25"/>
    </location>
</feature>
<dbReference type="EMBL" id="JBFDAA010000004">
    <property type="protein sequence ID" value="KAL1137927.1"/>
    <property type="molecule type" value="Genomic_DNA"/>
</dbReference>
<organism evidence="2 3">
    <name type="scientific">Ranatra chinensis</name>
    <dbReference type="NCBI Taxonomy" id="642074"/>
    <lineage>
        <taxon>Eukaryota</taxon>
        <taxon>Metazoa</taxon>
        <taxon>Ecdysozoa</taxon>
        <taxon>Arthropoda</taxon>
        <taxon>Hexapoda</taxon>
        <taxon>Insecta</taxon>
        <taxon>Pterygota</taxon>
        <taxon>Neoptera</taxon>
        <taxon>Paraneoptera</taxon>
        <taxon>Hemiptera</taxon>
        <taxon>Heteroptera</taxon>
        <taxon>Panheteroptera</taxon>
        <taxon>Nepomorpha</taxon>
        <taxon>Nepidae</taxon>
        <taxon>Ranatrinae</taxon>
        <taxon>Ranatra</taxon>
    </lineage>
</organism>
<sequence>MASKRRNMFQKNKTQETTENGRGEQGELFLRLGGEGSCLGEKRPLGGIIFQENLTGRRPEEVHRHHLRLDHKNITNAKINSTAHADESARLLLVGKSVHVGSCNLLQEQPQVAPPFLTVEKLHYKRIPPLNHNINTLQ</sequence>
<evidence type="ECO:0000256" key="1">
    <source>
        <dbReference type="SAM" id="MobiDB-lite"/>
    </source>
</evidence>
<name>A0ABD0YPR2_9HEMI</name>
<reference evidence="2 3" key="1">
    <citation type="submission" date="2024-07" db="EMBL/GenBank/DDBJ databases">
        <title>Chromosome-level genome assembly of the water stick insect Ranatra chinensis (Heteroptera: Nepidae).</title>
        <authorList>
            <person name="Liu X."/>
        </authorList>
    </citation>
    <scope>NUCLEOTIDE SEQUENCE [LARGE SCALE GENOMIC DNA]</scope>
    <source>
        <strain evidence="2">Cailab_2021Rc</strain>
        <tissue evidence="2">Muscle</tissue>
    </source>
</reference>
<evidence type="ECO:0000313" key="3">
    <source>
        <dbReference type="Proteomes" id="UP001558652"/>
    </source>
</evidence>
<evidence type="ECO:0000313" key="2">
    <source>
        <dbReference type="EMBL" id="KAL1137927.1"/>
    </source>
</evidence>
<dbReference type="Proteomes" id="UP001558652">
    <property type="component" value="Unassembled WGS sequence"/>
</dbReference>
<keyword evidence="3" id="KW-1185">Reference proteome</keyword>
<comment type="caution">
    <text evidence="2">The sequence shown here is derived from an EMBL/GenBank/DDBJ whole genome shotgun (WGS) entry which is preliminary data.</text>
</comment>